<dbReference type="AlphaFoldDB" id="A0A383VB21"/>
<evidence type="ECO:0000313" key="3">
    <source>
        <dbReference type="Proteomes" id="UP000256970"/>
    </source>
</evidence>
<gene>
    <name evidence="2" type="ORF">BQ4739_LOCUS3342</name>
</gene>
<name>A0A383VB21_TETOB</name>
<accession>A0A383VB21</accession>
<proteinExistence type="predicted"/>
<sequence>MLLPSSPNMLRSSLESCLLRSPSRSPARNSSSSSMGSSKQAAVPASSRLVPSSPRGSCISTCRATAAAAAAVASASPTMLQHRERRRVELYALNAILARNDELQVAAYLAQLQQQQHQQHCSAQAGLLLSLALPADATQQCATSSAGSSKACAVLASHGV</sequence>
<organism evidence="2 3">
    <name type="scientific">Tetradesmus obliquus</name>
    <name type="common">Green alga</name>
    <name type="synonym">Acutodesmus obliquus</name>
    <dbReference type="NCBI Taxonomy" id="3088"/>
    <lineage>
        <taxon>Eukaryota</taxon>
        <taxon>Viridiplantae</taxon>
        <taxon>Chlorophyta</taxon>
        <taxon>core chlorophytes</taxon>
        <taxon>Chlorophyceae</taxon>
        <taxon>CS clade</taxon>
        <taxon>Sphaeropleales</taxon>
        <taxon>Scenedesmaceae</taxon>
        <taxon>Tetradesmus</taxon>
    </lineage>
</organism>
<keyword evidence="3" id="KW-1185">Reference proteome</keyword>
<feature type="region of interest" description="Disordered" evidence="1">
    <location>
        <begin position="14"/>
        <end position="54"/>
    </location>
</feature>
<reference evidence="2 3" key="1">
    <citation type="submission" date="2016-10" db="EMBL/GenBank/DDBJ databases">
        <authorList>
            <person name="Cai Z."/>
        </authorList>
    </citation>
    <scope>NUCLEOTIDE SEQUENCE [LARGE SCALE GENOMIC DNA]</scope>
</reference>
<dbReference type="Proteomes" id="UP000256970">
    <property type="component" value="Unassembled WGS sequence"/>
</dbReference>
<feature type="compositionally biased region" description="Low complexity" evidence="1">
    <location>
        <begin position="14"/>
        <end position="38"/>
    </location>
</feature>
<dbReference type="EMBL" id="FNXT01000261">
    <property type="protein sequence ID" value="SZX62758.1"/>
    <property type="molecule type" value="Genomic_DNA"/>
</dbReference>
<evidence type="ECO:0000256" key="1">
    <source>
        <dbReference type="SAM" id="MobiDB-lite"/>
    </source>
</evidence>
<protein>
    <submittedName>
        <fullName evidence="2">Uncharacterized protein</fullName>
    </submittedName>
</protein>
<evidence type="ECO:0000313" key="2">
    <source>
        <dbReference type="EMBL" id="SZX62758.1"/>
    </source>
</evidence>